<accession>A0ABN1E815</accession>
<dbReference type="EMBL" id="BAAAEO010000005">
    <property type="protein sequence ID" value="GAA0561109.1"/>
    <property type="molecule type" value="Genomic_DNA"/>
</dbReference>
<evidence type="ECO:0000256" key="6">
    <source>
        <dbReference type="ARBA" id="ARBA00023288"/>
    </source>
</evidence>
<comment type="caution">
    <text evidence="8">The sequence shown here is derived from an EMBL/GenBank/DDBJ whole genome shotgun (WGS) entry which is preliminary data.</text>
</comment>
<name>A0ABN1E815_9GAMM</name>
<gene>
    <name evidence="8" type="ORF">GCM10009098_31510</name>
</gene>
<keyword evidence="4" id="KW-0472">Membrane</keyword>
<evidence type="ECO:0000256" key="7">
    <source>
        <dbReference type="SAM" id="SignalP"/>
    </source>
</evidence>
<protein>
    <recommendedName>
        <fullName evidence="10">Entericidin A/B family lipoprotein</fullName>
    </recommendedName>
</protein>
<comment type="similarity">
    <text evidence="1">Belongs to the EcnA/EcnB lipoprotein family.</text>
</comment>
<keyword evidence="2" id="KW-1003">Cell membrane</keyword>
<feature type="chain" id="PRO_5045154390" description="Entericidin A/B family lipoprotein" evidence="7">
    <location>
        <begin position="34"/>
        <end position="56"/>
    </location>
</feature>
<dbReference type="Proteomes" id="UP001501169">
    <property type="component" value="Unassembled WGS sequence"/>
</dbReference>
<keyword evidence="3 7" id="KW-0732">Signal</keyword>
<evidence type="ECO:0000256" key="1">
    <source>
        <dbReference type="ARBA" id="ARBA00010296"/>
    </source>
</evidence>
<evidence type="ECO:0000256" key="2">
    <source>
        <dbReference type="ARBA" id="ARBA00022475"/>
    </source>
</evidence>
<proteinExistence type="inferred from homology"/>
<sequence length="56" mass="5772">MNSFTSEHSRFNAKRCVGLMLAALLSISVVGCATVEGAGKDIESAGEAIQDAADDN</sequence>
<evidence type="ECO:0000256" key="4">
    <source>
        <dbReference type="ARBA" id="ARBA00023136"/>
    </source>
</evidence>
<evidence type="ECO:0000256" key="5">
    <source>
        <dbReference type="ARBA" id="ARBA00023139"/>
    </source>
</evidence>
<dbReference type="InterPro" id="IPR012556">
    <property type="entry name" value="Entericidin"/>
</dbReference>
<evidence type="ECO:0000313" key="9">
    <source>
        <dbReference type="Proteomes" id="UP001501169"/>
    </source>
</evidence>
<keyword evidence="9" id="KW-1185">Reference proteome</keyword>
<keyword evidence="5" id="KW-0564">Palmitate</keyword>
<evidence type="ECO:0008006" key="10">
    <source>
        <dbReference type="Google" id="ProtNLM"/>
    </source>
</evidence>
<reference evidence="8 9" key="1">
    <citation type="journal article" date="2019" name="Int. J. Syst. Evol. Microbiol.">
        <title>The Global Catalogue of Microorganisms (GCM) 10K type strain sequencing project: providing services to taxonomists for standard genome sequencing and annotation.</title>
        <authorList>
            <consortium name="The Broad Institute Genomics Platform"/>
            <consortium name="The Broad Institute Genome Sequencing Center for Infectious Disease"/>
            <person name="Wu L."/>
            <person name="Ma J."/>
        </authorList>
    </citation>
    <scope>NUCLEOTIDE SEQUENCE [LARGE SCALE GENOMIC DNA]</scope>
    <source>
        <strain evidence="8 9">JCM 14331</strain>
    </source>
</reference>
<dbReference type="Pfam" id="PF08085">
    <property type="entry name" value="Entericidin"/>
    <property type="match status" value="1"/>
</dbReference>
<feature type="signal peptide" evidence="7">
    <location>
        <begin position="1"/>
        <end position="33"/>
    </location>
</feature>
<evidence type="ECO:0000256" key="3">
    <source>
        <dbReference type="ARBA" id="ARBA00022729"/>
    </source>
</evidence>
<keyword evidence="6" id="KW-0449">Lipoprotein</keyword>
<organism evidence="8 9">
    <name type="scientific">Rheinheimera aquimaris</name>
    <dbReference type="NCBI Taxonomy" id="412437"/>
    <lineage>
        <taxon>Bacteria</taxon>
        <taxon>Pseudomonadati</taxon>
        <taxon>Pseudomonadota</taxon>
        <taxon>Gammaproteobacteria</taxon>
        <taxon>Chromatiales</taxon>
        <taxon>Chromatiaceae</taxon>
        <taxon>Rheinheimera</taxon>
    </lineage>
</organism>
<evidence type="ECO:0000313" key="8">
    <source>
        <dbReference type="EMBL" id="GAA0561109.1"/>
    </source>
</evidence>
<dbReference type="RefSeq" id="WP_134058264.1">
    <property type="nucleotide sequence ID" value="NZ_BAAAEO010000005.1"/>
</dbReference>